<name>A0A1J0E263_PRORE</name>
<dbReference type="InterPro" id="IPR036412">
    <property type="entry name" value="HAD-like_sf"/>
</dbReference>
<gene>
    <name evidence="2" type="primary">yihX</name>
    <name evidence="2" type="ORF">EX242_17350</name>
</gene>
<dbReference type="SFLD" id="SFLDG01129">
    <property type="entry name" value="C1.5:_HAD__Beta-PGM__Phosphata"/>
    <property type="match status" value="1"/>
</dbReference>
<dbReference type="KEGG" id="prg:RB151_003080"/>
<dbReference type="PANTHER" id="PTHR43611:SF3">
    <property type="entry name" value="FLAVIN MONONUCLEOTIDE HYDROLASE 1, CHLOROPLATIC"/>
    <property type="match status" value="1"/>
</dbReference>
<evidence type="ECO:0000256" key="1">
    <source>
        <dbReference type="ARBA" id="ARBA00022723"/>
    </source>
</evidence>
<dbReference type="SUPFAM" id="SSF56784">
    <property type="entry name" value="HAD-like"/>
    <property type="match status" value="1"/>
</dbReference>
<reference evidence="2" key="1">
    <citation type="submission" date="2019-02" db="EMBL/GenBank/DDBJ databases">
        <title>Genomic characterization of isolates from hospital effluents in KZN, South Africa.</title>
        <authorList>
            <person name="Ntshobeni N."/>
            <person name="Allam M."/>
            <person name="Ismail A."/>
            <person name="Amoako D."/>
            <person name="Essack S."/>
            <person name="Chenia H."/>
        </authorList>
    </citation>
    <scope>NUCLEOTIDE SEQUENCE</scope>
    <source>
        <strain evidence="2">AFE97_S1</strain>
    </source>
</reference>
<dbReference type="CDD" id="cd02603">
    <property type="entry name" value="HAD_sEH-N_like"/>
    <property type="match status" value="1"/>
</dbReference>
<keyword evidence="2" id="KW-0378">Hydrolase</keyword>
<accession>A0A1J0E263</accession>
<dbReference type="GO" id="GO:0008877">
    <property type="term" value="F:glucose-1-phosphatase activity"/>
    <property type="evidence" value="ECO:0007669"/>
    <property type="project" value="UniProtKB-EC"/>
</dbReference>
<dbReference type="GO" id="GO:0046872">
    <property type="term" value="F:metal ion binding"/>
    <property type="evidence" value="ECO:0007669"/>
    <property type="project" value="UniProtKB-KW"/>
</dbReference>
<dbReference type="Gene3D" id="1.10.150.240">
    <property type="entry name" value="Putative phosphatase, domain 2"/>
    <property type="match status" value="1"/>
</dbReference>
<dbReference type="InterPro" id="IPR023214">
    <property type="entry name" value="HAD_sf"/>
</dbReference>
<dbReference type="Proteomes" id="UP000824410">
    <property type="component" value="Unassembled WGS sequence"/>
</dbReference>
<dbReference type="EMBL" id="SHDO01000021">
    <property type="protein sequence ID" value="MBX6982008.1"/>
    <property type="molecule type" value="Genomic_DNA"/>
</dbReference>
<dbReference type="InterPro" id="IPR023198">
    <property type="entry name" value="PGP-like_dom2"/>
</dbReference>
<sequence length="204" mass="23689">MLYIFDMGNVIIDIDFNRVFDKWAELSGTPSEEIKSRFSFGNIFQLHECGKISDIEFAELLCEEMGITLSFEDFAEGWHAIFISLRAEVIDIMERLREQGHRVVVLSNTNRLHLDYWPEHYPEIAASSDFLYLSQDLGMRKPDPEIYEYVLQSEEFDAADAIFFDDVEENVKAAEALGIRSIHVTSKDTIPEYFRTYDFSAEVK</sequence>
<dbReference type="OrthoDB" id="9797415at2"/>
<dbReference type="NCBIfam" id="NF006991">
    <property type="entry name" value="PRK09456.1"/>
    <property type="match status" value="1"/>
</dbReference>
<evidence type="ECO:0000313" key="3">
    <source>
        <dbReference type="Proteomes" id="UP000824410"/>
    </source>
</evidence>
<dbReference type="EC" id="3.1.3.10" evidence="2"/>
<dbReference type="NCBIfam" id="TIGR01509">
    <property type="entry name" value="HAD-SF-IA-v3"/>
    <property type="match status" value="1"/>
</dbReference>
<keyword evidence="1" id="KW-0479">Metal-binding</keyword>
<protein>
    <submittedName>
        <fullName evidence="2">Glucose-1-phosphatase</fullName>
        <ecNumber evidence="2">3.1.3.10</ecNumber>
    </submittedName>
</protein>
<organism evidence="2 3">
    <name type="scientific">Providencia rettgeri</name>
    <dbReference type="NCBI Taxonomy" id="587"/>
    <lineage>
        <taxon>Bacteria</taxon>
        <taxon>Pseudomonadati</taxon>
        <taxon>Pseudomonadota</taxon>
        <taxon>Gammaproteobacteria</taxon>
        <taxon>Enterobacterales</taxon>
        <taxon>Morganellaceae</taxon>
        <taxon>Providencia</taxon>
    </lineage>
</organism>
<dbReference type="AlphaFoldDB" id="A0A1J0E263"/>
<dbReference type="Pfam" id="PF00702">
    <property type="entry name" value="Hydrolase"/>
    <property type="match status" value="1"/>
</dbReference>
<dbReference type="RefSeq" id="WP_042847693.1">
    <property type="nucleotide sequence ID" value="NZ_ABEXNG020000063.1"/>
</dbReference>
<comment type="caution">
    <text evidence="2">The sequence shown here is derived from an EMBL/GenBank/DDBJ whole genome shotgun (WGS) entry which is preliminary data.</text>
</comment>
<evidence type="ECO:0000313" key="2">
    <source>
        <dbReference type="EMBL" id="MBX6982008.1"/>
    </source>
</evidence>
<dbReference type="InterPro" id="IPR006439">
    <property type="entry name" value="HAD-SF_hydro_IA"/>
</dbReference>
<dbReference type="SFLD" id="SFLDS00003">
    <property type="entry name" value="Haloacid_Dehalogenase"/>
    <property type="match status" value="1"/>
</dbReference>
<proteinExistence type="predicted"/>
<dbReference type="PANTHER" id="PTHR43611">
    <property type="entry name" value="ALPHA-D-GLUCOSE 1-PHOSPHATE PHOSPHATASE"/>
    <property type="match status" value="1"/>
</dbReference>
<dbReference type="Gene3D" id="3.40.50.1000">
    <property type="entry name" value="HAD superfamily/HAD-like"/>
    <property type="match status" value="1"/>
</dbReference>